<name>L2F6R2_9GAMM</name>
<dbReference type="InterPro" id="IPR001721">
    <property type="entry name" value="TD_ACT-like"/>
</dbReference>
<evidence type="ECO:0000256" key="9">
    <source>
        <dbReference type="ARBA" id="ARBA00022898"/>
    </source>
</evidence>
<comment type="pathway">
    <text evidence="3 13">Amino-acid biosynthesis; L-isoleucine biosynthesis; 2-oxobutanoate from L-threonine: step 1/1.</text>
</comment>
<dbReference type="AlphaFoldDB" id="L2F6R2"/>
<keyword evidence="16" id="KW-1185">Reference proteome</keyword>
<keyword evidence="11 13" id="KW-0100">Branched-chain amino acid biosynthesis</keyword>
<comment type="caution">
    <text evidence="15">The sequence shown here is derived from an EMBL/GenBank/DDBJ whole genome shotgun (WGS) entry which is preliminary data.</text>
</comment>
<dbReference type="SUPFAM" id="SSF53686">
    <property type="entry name" value="Tryptophan synthase beta subunit-like PLP-dependent enzymes"/>
    <property type="match status" value="1"/>
</dbReference>
<dbReference type="GO" id="GO:0006567">
    <property type="term" value="P:L-threonine catabolic process"/>
    <property type="evidence" value="ECO:0007669"/>
    <property type="project" value="TreeGrafter"/>
</dbReference>
<dbReference type="Proteomes" id="UP000023795">
    <property type="component" value="Unassembled WGS sequence"/>
</dbReference>
<organism evidence="15 16">
    <name type="scientific">Moraxella macacae 0408225</name>
    <dbReference type="NCBI Taxonomy" id="1230338"/>
    <lineage>
        <taxon>Bacteria</taxon>
        <taxon>Pseudomonadati</taxon>
        <taxon>Pseudomonadota</taxon>
        <taxon>Gammaproteobacteria</taxon>
        <taxon>Moraxellales</taxon>
        <taxon>Moraxellaceae</taxon>
        <taxon>Moraxella</taxon>
    </lineage>
</organism>
<feature type="domain" description="ACT-like" evidence="14">
    <location>
        <begin position="433"/>
        <end position="504"/>
    </location>
</feature>
<dbReference type="InterPro" id="IPR001926">
    <property type="entry name" value="TrpB-like_PALP"/>
</dbReference>
<evidence type="ECO:0000256" key="6">
    <source>
        <dbReference type="ARBA" id="ARBA00022605"/>
    </source>
</evidence>
<dbReference type="eggNOG" id="COG1171">
    <property type="taxonomic scope" value="Bacteria"/>
</dbReference>
<sequence length="513" mass="56537">MLSHYVRLILQATVYDAAIQTPLEPAKKLSMRFNNDIRFKREDLQPVFSFKLRGAYNRISQLSENEQQKGVICASAGNHAQGVAYSASRLNLQNVIVMPTTTPDIKVNAVKALGGNVVLHGDSFDESNRYAIERAKNDGLTFIPPYDDALVIAGQGTIGMELVQQWRKMDYVFVAVGGGGLIAGISAFLGEVAPHVKVIAVEPEDANCLQIALATGERKRLPQVGLFVDGVAVAQIGELPFQIVNLTKSDGTGKLIEPDVITCNNDEVCAALKDVYDETRSIVEPAGALAVAGMKKYISEHGLHGKNCVAILCGANMNFDRLRYIAERTEIGEKKEAIFAVTIPEKTGAFLDFCCALKGRNITEFNYRLNNNLEKSACIFVGIALKEGQKERQAILQLLTDNGYQVVDLTDDEVAKTHIRYLIGGHADLNDEQLFRIMFPERPMALLNFLQKLGSDFNISLFHYRNHGAAEGRILAGIQMGQQTAEKLQTTLQNIGYECENITDNIGYQMFLK</sequence>
<dbReference type="InterPro" id="IPR045865">
    <property type="entry name" value="ACT-like_dom_sf"/>
</dbReference>
<evidence type="ECO:0000313" key="15">
    <source>
        <dbReference type="EMBL" id="ELA08481.1"/>
    </source>
</evidence>
<evidence type="ECO:0000256" key="10">
    <source>
        <dbReference type="ARBA" id="ARBA00023239"/>
    </source>
</evidence>
<evidence type="ECO:0000256" key="1">
    <source>
        <dbReference type="ARBA" id="ARBA00001274"/>
    </source>
</evidence>
<dbReference type="InterPro" id="IPR000634">
    <property type="entry name" value="Ser/Thr_deHydtase_PyrdxlP-BS"/>
</dbReference>
<evidence type="ECO:0000256" key="4">
    <source>
        <dbReference type="ARBA" id="ARBA00010869"/>
    </source>
</evidence>
<dbReference type="InterPro" id="IPR050147">
    <property type="entry name" value="Ser/Thr_Dehydratase"/>
</dbReference>
<evidence type="ECO:0000256" key="13">
    <source>
        <dbReference type="RuleBase" id="RU362012"/>
    </source>
</evidence>
<comment type="function">
    <text evidence="12 13">Catalyzes the anaerobic formation of alpha-ketobutyrate and ammonia from threonine in a two-step reaction. The first step involved a dehydration of threonine and a production of enamine intermediates (aminocrotonate), which tautomerizes to its imine form (iminobutyrate). Both intermediates are unstable and short-lived. The second step is the nonenzymatic hydrolysis of the enamine/imine intermediates to form 2-ketobutyrate and free ammonia. In the low water environment of the cell, the second step is accelerated by RidA.</text>
</comment>
<dbReference type="CDD" id="cd04907">
    <property type="entry name" value="ACT_ThrD-I_2"/>
    <property type="match status" value="1"/>
</dbReference>
<evidence type="ECO:0000313" key="16">
    <source>
        <dbReference type="Proteomes" id="UP000023795"/>
    </source>
</evidence>
<keyword evidence="8" id="KW-0677">Repeat</keyword>
<dbReference type="PATRIC" id="fig|1230338.3.peg.1703"/>
<accession>L2F6R2</accession>
<protein>
    <recommendedName>
        <fullName evidence="13">L-threonine dehydratase</fullName>
        <ecNumber evidence="13">4.3.1.19</ecNumber>
    </recommendedName>
    <alternativeName>
        <fullName evidence="13">Threonine deaminase</fullName>
    </alternativeName>
</protein>
<dbReference type="GO" id="GO:0009097">
    <property type="term" value="P:isoleucine biosynthetic process"/>
    <property type="evidence" value="ECO:0007669"/>
    <property type="project" value="UniProtKB-UniRule"/>
</dbReference>
<dbReference type="PANTHER" id="PTHR48078">
    <property type="entry name" value="THREONINE DEHYDRATASE, MITOCHONDRIAL-RELATED"/>
    <property type="match status" value="1"/>
</dbReference>
<dbReference type="InterPro" id="IPR038110">
    <property type="entry name" value="TD_ACT-like_sf"/>
</dbReference>
<evidence type="ECO:0000256" key="5">
    <source>
        <dbReference type="ARBA" id="ARBA00011881"/>
    </source>
</evidence>
<reference evidence="15 16" key="1">
    <citation type="journal article" date="2013" name="Genome Announc.">
        <title>Genome Sequence of Moraxella macacae 0408225, a Novel Bacterial Species Isolated from a Cynomolgus Macaque with Epistaxis.</title>
        <authorList>
            <person name="Ladner J.T."/>
            <person name="Whitehouse C.A."/>
            <person name="Koroleva G.I."/>
            <person name="Palacios G.F."/>
        </authorList>
    </citation>
    <scope>NUCLEOTIDE SEQUENCE [LARGE SCALE GENOMIC DNA]</scope>
    <source>
        <strain evidence="15 16">0408225</strain>
    </source>
</reference>
<evidence type="ECO:0000256" key="2">
    <source>
        <dbReference type="ARBA" id="ARBA00001933"/>
    </source>
</evidence>
<keyword evidence="6 13" id="KW-0028">Amino-acid biosynthesis</keyword>
<dbReference type="PROSITE" id="PS51672">
    <property type="entry name" value="ACT_LIKE"/>
    <property type="match status" value="2"/>
</dbReference>
<dbReference type="RefSeq" id="WP_009502039.1">
    <property type="nucleotide sequence ID" value="NZ_ANIN01000002.1"/>
</dbReference>
<dbReference type="SUPFAM" id="SSF55021">
    <property type="entry name" value="ACT-like"/>
    <property type="match status" value="2"/>
</dbReference>
<dbReference type="EMBL" id="ANIN01000002">
    <property type="protein sequence ID" value="ELA08481.1"/>
    <property type="molecule type" value="Genomic_DNA"/>
</dbReference>
<dbReference type="EC" id="4.3.1.19" evidence="13"/>
<dbReference type="GO" id="GO:0004794">
    <property type="term" value="F:threonine deaminase activity"/>
    <property type="evidence" value="ECO:0007669"/>
    <property type="project" value="UniProtKB-UniRule"/>
</dbReference>
<evidence type="ECO:0000259" key="14">
    <source>
        <dbReference type="PROSITE" id="PS51672"/>
    </source>
</evidence>
<dbReference type="FunFam" id="3.40.50.1100:FF:000005">
    <property type="entry name" value="Threonine dehydratase catabolic"/>
    <property type="match status" value="1"/>
</dbReference>
<comment type="catalytic activity">
    <reaction evidence="1 13">
        <text>L-threonine = 2-oxobutanoate + NH4(+)</text>
        <dbReference type="Rhea" id="RHEA:22108"/>
        <dbReference type="ChEBI" id="CHEBI:16763"/>
        <dbReference type="ChEBI" id="CHEBI:28938"/>
        <dbReference type="ChEBI" id="CHEBI:57926"/>
        <dbReference type="EC" id="4.3.1.19"/>
    </reaction>
</comment>
<dbReference type="PANTHER" id="PTHR48078:SF11">
    <property type="entry name" value="THREONINE DEHYDRATASE, MITOCHONDRIAL"/>
    <property type="match status" value="1"/>
</dbReference>
<dbReference type="CDD" id="cd01562">
    <property type="entry name" value="Thr-dehyd"/>
    <property type="match status" value="1"/>
</dbReference>
<gene>
    <name evidence="13" type="primary">ilvA</name>
    <name evidence="15" type="ORF">MOMA_07966</name>
</gene>
<comment type="similarity">
    <text evidence="4 13">Belongs to the serine/threonine dehydratase family.</text>
</comment>
<dbReference type="InterPro" id="IPR036052">
    <property type="entry name" value="TrpB-like_PALP_sf"/>
</dbReference>
<comment type="cofactor">
    <cofactor evidence="2 13">
        <name>pyridoxal 5'-phosphate</name>
        <dbReference type="ChEBI" id="CHEBI:597326"/>
    </cofactor>
</comment>
<feature type="domain" description="ACT-like" evidence="14">
    <location>
        <begin position="337"/>
        <end position="411"/>
    </location>
</feature>
<evidence type="ECO:0000256" key="11">
    <source>
        <dbReference type="ARBA" id="ARBA00023304"/>
    </source>
</evidence>
<evidence type="ECO:0000256" key="7">
    <source>
        <dbReference type="ARBA" id="ARBA00022624"/>
    </source>
</evidence>
<dbReference type="UniPathway" id="UPA00047">
    <property type="reaction ID" value="UER00054"/>
</dbReference>
<dbReference type="NCBIfam" id="NF006674">
    <property type="entry name" value="PRK09224.1"/>
    <property type="match status" value="1"/>
</dbReference>
<comment type="subunit">
    <text evidence="5 13">Homotetramer.</text>
</comment>
<evidence type="ECO:0000256" key="3">
    <source>
        <dbReference type="ARBA" id="ARBA00004810"/>
    </source>
</evidence>
<proteinExistence type="inferred from homology"/>
<dbReference type="NCBIfam" id="TIGR01124">
    <property type="entry name" value="ilvA_2Cterm"/>
    <property type="match status" value="1"/>
</dbReference>
<dbReference type="GO" id="GO:0003941">
    <property type="term" value="F:L-serine ammonia-lyase activity"/>
    <property type="evidence" value="ECO:0007669"/>
    <property type="project" value="TreeGrafter"/>
</dbReference>
<dbReference type="CDD" id="cd04906">
    <property type="entry name" value="ACT_ThrD-I_1"/>
    <property type="match status" value="1"/>
</dbReference>
<dbReference type="GO" id="GO:0030170">
    <property type="term" value="F:pyridoxal phosphate binding"/>
    <property type="evidence" value="ECO:0007669"/>
    <property type="project" value="InterPro"/>
</dbReference>
<dbReference type="Pfam" id="PF00585">
    <property type="entry name" value="Thr_dehydrat_C"/>
    <property type="match status" value="2"/>
</dbReference>
<dbReference type="Pfam" id="PF00291">
    <property type="entry name" value="PALP"/>
    <property type="match status" value="1"/>
</dbReference>
<dbReference type="OrthoDB" id="9811476at2"/>
<dbReference type="Gene3D" id="3.40.1020.10">
    <property type="entry name" value="Biosynthetic Threonine Deaminase, Domain 3"/>
    <property type="match status" value="1"/>
</dbReference>
<evidence type="ECO:0000256" key="12">
    <source>
        <dbReference type="ARBA" id="ARBA00025527"/>
    </source>
</evidence>
<keyword evidence="7 13" id="KW-0412">Isoleucine biosynthesis</keyword>
<dbReference type="PROSITE" id="PS00165">
    <property type="entry name" value="DEHYDRATASE_SER_THR"/>
    <property type="match status" value="1"/>
</dbReference>
<dbReference type="STRING" id="1230338.MOMA_07966"/>
<keyword evidence="9 13" id="KW-0663">Pyridoxal phosphate</keyword>
<keyword evidence="10 13" id="KW-0456">Lyase</keyword>
<evidence type="ECO:0000256" key="8">
    <source>
        <dbReference type="ARBA" id="ARBA00022737"/>
    </source>
</evidence>
<dbReference type="Gene3D" id="3.40.50.1100">
    <property type="match status" value="2"/>
</dbReference>
<dbReference type="InterPro" id="IPR005787">
    <property type="entry name" value="Thr_deHydtase_biosynth"/>
</dbReference>
<dbReference type="GO" id="GO:0006565">
    <property type="term" value="P:L-serine catabolic process"/>
    <property type="evidence" value="ECO:0007669"/>
    <property type="project" value="TreeGrafter"/>
</dbReference>
<dbReference type="FunFam" id="3.40.1020.10:FF:000001">
    <property type="entry name" value="L-threonine dehydratase"/>
    <property type="match status" value="1"/>
</dbReference>